<accession>A0AAN7GVF1</accession>
<feature type="region of interest" description="Disordered" evidence="1">
    <location>
        <begin position="1"/>
        <end position="32"/>
    </location>
</feature>
<dbReference type="Proteomes" id="UP001301958">
    <property type="component" value="Unassembled WGS sequence"/>
</dbReference>
<evidence type="ECO:0000256" key="1">
    <source>
        <dbReference type="SAM" id="MobiDB-lite"/>
    </source>
</evidence>
<evidence type="ECO:0000313" key="3">
    <source>
        <dbReference type="Proteomes" id="UP001301958"/>
    </source>
</evidence>
<proteinExistence type="predicted"/>
<name>A0AAN7GVF1_9PEZI</name>
<reference evidence="2" key="2">
    <citation type="submission" date="2023-05" db="EMBL/GenBank/DDBJ databases">
        <authorList>
            <consortium name="Lawrence Berkeley National Laboratory"/>
            <person name="Steindorff A."/>
            <person name="Hensen N."/>
            <person name="Bonometti L."/>
            <person name="Westerberg I."/>
            <person name="Brannstrom I.O."/>
            <person name="Guillou S."/>
            <person name="Cros-Aarteil S."/>
            <person name="Calhoun S."/>
            <person name="Haridas S."/>
            <person name="Kuo A."/>
            <person name="Mondo S."/>
            <person name="Pangilinan J."/>
            <person name="Riley R."/>
            <person name="Labutti K."/>
            <person name="Andreopoulos B."/>
            <person name="Lipzen A."/>
            <person name="Chen C."/>
            <person name="Yanf M."/>
            <person name="Daum C."/>
            <person name="Ng V."/>
            <person name="Clum A."/>
            <person name="Ohm R."/>
            <person name="Martin F."/>
            <person name="Silar P."/>
            <person name="Natvig D."/>
            <person name="Lalanne C."/>
            <person name="Gautier V."/>
            <person name="Ament-Velasquez S.L."/>
            <person name="Kruys A."/>
            <person name="Hutchinson M.I."/>
            <person name="Powell A.J."/>
            <person name="Barry K."/>
            <person name="Miller A.N."/>
            <person name="Grigoriev I.V."/>
            <person name="Debuchy R."/>
            <person name="Gladieux P."/>
            <person name="Thoren M.H."/>
            <person name="Johannesson H."/>
        </authorList>
    </citation>
    <scope>NUCLEOTIDE SEQUENCE</scope>
    <source>
        <strain evidence="2">CBS 990.96</strain>
    </source>
</reference>
<evidence type="ECO:0000313" key="2">
    <source>
        <dbReference type="EMBL" id="KAK4225692.1"/>
    </source>
</evidence>
<sequence length="159" mass="18597">MSIPTEPSTDTTQYPKPPRWNHFGPIPHPHDKSIESAERHAQQLRQTNPEIVQEFETTLDAWKERWHKVHYDSWATESEQYDNLLEMGDVIIPLVVHELTKPENFGACCLYNELEQDKSYKVDPEDTLNFMILNRQAYLIVDYNHERNKDVGTISEGST</sequence>
<feature type="compositionally biased region" description="Polar residues" evidence="1">
    <location>
        <begin position="1"/>
        <end position="14"/>
    </location>
</feature>
<protein>
    <submittedName>
        <fullName evidence="2">Uncharacterized protein</fullName>
    </submittedName>
</protein>
<dbReference type="EMBL" id="MU865361">
    <property type="protein sequence ID" value="KAK4225692.1"/>
    <property type="molecule type" value="Genomic_DNA"/>
</dbReference>
<gene>
    <name evidence="2" type="ORF">QBC38DRAFT_457008</name>
</gene>
<reference evidence="2" key="1">
    <citation type="journal article" date="2023" name="Mol. Phylogenet. Evol.">
        <title>Genome-scale phylogeny and comparative genomics of the fungal order Sordariales.</title>
        <authorList>
            <person name="Hensen N."/>
            <person name="Bonometti L."/>
            <person name="Westerberg I."/>
            <person name="Brannstrom I.O."/>
            <person name="Guillou S."/>
            <person name="Cros-Aarteil S."/>
            <person name="Calhoun S."/>
            <person name="Haridas S."/>
            <person name="Kuo A."/>
            <person name="Mondo S."/>
            <person name="Pangilinan J."/>
            <person name="Riley R."/>
            <person name="LaButti K."/>
            <person name="Andreopoulos B."/>
            <person name="Lipzen A."/>
            <person name="Chen C."/>
            <person name="Yan M."/>
            <person name="Daum C."/>
            <person name="Ng V."/>
            <person name="Clum A."/>
            <person name="Steindorff A."/>
            <person name="Ohm R.A."/>
            <person name="Martin F."/>
            <person name="Silar P."/>
            <person name="Natvig D.O."/>
            <person name="Lalanne C."/>
            <person name="Gautier V."/>
            <person name="Ament-Velasquez S.L."/>
            <person name="Kruys A."/>
            <person name="Hutchinson M.I."/>
            <person name="Powell A.J."/>
            <person name="Barry K."/>
            <person name="Miller A.N."/>
            <person name="Grigoriev I.V."/>
            <person name="Debuchy R."/>
            <person name="Gladieux P."/>
            <person name="Hiltunen Thoren M."/>
            <person name="Johannesson H."/>
        </authorList>
    </citation>
    <scope>NUCLEOTIDE SEQUENCE</scope>
    <source>
        <strain evidence="2">CBS 990.96</strain>
    </source>
</reference>
<organism evidence="2 3">
    <name type="scientific">Podospora fimiseda</name>
    <dbReference type="NCBI Taxonomy" id="252190"/>
    <lineage>
        <taxon>Eukaryota</taxon>
        <taxon>Fungi</taxon>
        <taxon>Dikarya</taxon>
        <taxon>Ascomycota</taxon>
        <taxon>Pezizomycotina</taxon>
        <taxon>Sordariomycetes</taxon>
        <taxon>Sordariomycetidae</taxon>
        <taxon>Sordariales</taxon>
        <taxon>Podosporaceae</taxon>
        <taxon>Podospora</taxon>
    </lineage>
</organism>
<dbReference type="AlphaFoldDB" id="A0AAN7GVF1"/>
<keyword evidence="3" id="KW-1185">Reference proteome</keyword>
<comment type="caution">
    <text evidence="2">The sequence shown here is derived from an EMBL/GenBank/DDBJ whole genome shotgun (WGS) entry which is preliminary data.</text>
</comment>